<proteinExistence type="predicted"/>
<dbReference type="RefSeq" id="WP_114189388.1">
    <property type="nucleotide sequence ID" value="NZ_QOIO01000130.1"/>
</dbReference>
<dbReference type="AlphaFoldDB" id="A0A512C598"/>
<protein>
    <submittedName>
        <fullName evidence="2">Uncharacterized protein</fullName>
    </submittedName>
</protein>
<keyword evidence="3" id="KW-1185">Reference proteome</keyword>
<feature type="region of interest" description="Disordered" evidence="1">
    <location>
        <begin position="188"/>
        <end position="235"/>
    </location>
</feature>
<evidence type="ECO:0000256" key="1">
    <source>
        <dbReference type="SAM" id="MobiDB-lite"/>
    </source>
</evidence>
<evidence type="ECO:0000313" key="2">
    <source>
        <dbReference type="EMBL" id="GEO19388.1"/>
    </source>
</evidence>
<dbReference type="Proteomes" id="UP000321085">
    <property type="component" value="Unassembled WGS sequence"/>
</dbReference>
<name>A0A512C598_9HYPH</name>
<sequence length="235" mass="25707">MFAEQMASAINDARTLTRLDDLSKAIWQGWGANAVTDDQAQELASLIHARRLVVRGEVKPVGIPPGRPSIFPPRRVQRTPVRSVAIARRRHLAASGPMPPSLACKFTVGELAALRIVTDEVREKGHCDRSLGEIAARAGIGRTTAQNAIRAAAAMGLLTVQERRREGQKNLPNVVRIVSREWQQWIKRGGQGAGRSASKAIGFKKTDPTDKGFKERRENGIPPEASEPESRSQNT</sequence>
<feature type="compositionally biased region" description="Basic and acidic residues" evidence="1">
    <location>
        <begin position="204"/>
        <end position="219"/>
    </location>
</feature>
<organism evidence="2 3">
    <name type="scientific">Microvirga aerophila</name>
    <dbReference type="NCBI Taxonomy" id="670291"/>
    <lineage>
        <taxon>Bacteria</taxon>
        <taxon>Pseudomonadati</taxon>
        <taxon>Pseudomonadota</taxon>
        <taxon>Alphaproteobacteria</taxon>
        <taxon>Hyphomicrobiales</taxon>
        <taxon>Methylobacteriaceae</taxon>
        <taxon>Microvirga</taxon>
    </lineage>
</organism>
<comment type="caution">
    <text evidence="2">The sequence shown here is derived from an EMBL/GenBank/DDBJ whole genome shotgun (WGS) entry which is preliminary data.</text>
</comment>
<dbReference type="EMBL" id="BJYU01000481">
    <property type="protein sequence ID" value="GEO19388.1"/>
    <property type="molecule type" value="Genomic_DNA"/>
</dbReference>
<evidence type="ECO:0000313" key="3">
    <source>
        <dbReference type="Proteomes" id="UP000321085"/>
    </source>
</evidence>
<reference evidence="2 3" key="1">
    <citation type="submission" date="2019-07" db="EMBL/GenBank/DDBJ databases">
        <title>Whole genome shotgun sequence of Microvirga aerophila NBRC 106136.</title>
        <authorList>
            <person name="Hosoyama A."/>
            <person name="Uohara A."/>
            <person name="Ohji S."/>
            <person name="Ichikawa N."/>
        </authorList>
    </citation>
    <scope>NUCLEOTIDE SEQUENCE [LARGE SCALE GENOMIC DNA]</scope>
    <source>
        <strain evidence="2 3">NBRC 106136</strain>
    </source>
</reference>
<gene>
    <name evidence="2" type="ORF">MAE02_70840</name>
</gene>
<accession>A0A512C598</accession>
<dbReference type="OrthoDB" id="8005824at2"/>